<sequence>MNVNHYAPDVIQREDGRFVLYYAGELKSWIRHHCIGAAVSNGTSPLGPYIPRNESLACPRDQGGAIDPSPFRDIDGKFYVVYKVDGNSIGHGGNCNNGKKPIVPTPIMLQELENDGVTPTGDPVQILTNEKVDGPLVEAPNIIRSDEGVYYLFFSSHCFTSSKYNVKYAYSTSLRGPYTRAERALFQSGDFGLKSPGGATVSPNGTQMVFHANCGKYRCMYAAAINISVNSTITPAAL</sequence>
<organism evidence="6 7">
    <name type="scientific">Aspergillus heteromorphus CBS 117.55</name>
    <dbReference type="NCBI Taxonomy" id="1448321"/>
    <lineage>
        <taxon>Eukaryota</taxon>
        <taxon>Fungi</taxon>
        <taxon>Dikarya</taxon>
        <taxon>Ascomycota</taxon>
        <taxon>Pezizomycotina</taxon>
        <taxon>Eurotiomycetes</taxon>
        <taxon>Eurotiomycetidae</taxon>
        <taxon>Eurotiales</taxon>
        <taxon>Aspergillaceae</taxon>
        <taxon>Aspergillus</taxon>
        <taxon>Aspergillus subgen. Circumdati</taxon>
    </lineage>
</organism>
<dbReference type="PANTHER" id="PTHR42812:SF5">
    <property type="entry name" value="ENDO-ARABINASE"/>
    <property type="match status" value="1"/>
</dbReference>
<dbReference type="OrthoDB" id="3879658at2759"/>
<evidence type="ECO:0000313" key="7">
    <source>
        <dbReference type="Proteomes" id="UP000247233"/>
    </source>
</evidence>
<evidence type="ECO:0000256" key="2">
    <source>
        <dbReference type="ARBA" id="ARBA00022729"/>
    </source>
</evidence>
<proteinExistence type="inferred from homology"/>
<keyword evidence="7" id="KW-1185">Reference proteome</keyword>
<dbReference type="CDD" id="cd08999">
    <property type="entry name" value="GH43_ABN-like"/>
    <property type="match status" value="1"/>
</dbReference>
<protein>
    <submittedName>
        <fullName evidence="6">Arabinanase/levansucrase/invertase</fullName>
    </submittedName>
</protein>
<dbReference type="AlphaFoldDB" id="A0A317X1P9"/>
<evidence type="ECO:0000256" key="4">
    <source>
        <dbReference type="ARBA" id="ARBA00023295"/>
    </source>
</evidence>
<dbReference type="VEuPathDB" id="FungiDB:BO70DRAFT_358367"/>
<evidence type="ECO:0000256" key="5">
    <source>
        <dbReference type="PIRSR" id="PIRSR606710-2"/>
    </source>
</evidence>
<dbReference type="GO" id="GO:0004553">
    <property type="term" value="F:hydrolase activity, hydrolyzing O-glycosyl compounds"/>
    <property type="evidence" value="ECO:0007669"/>
    <property type="project" value="InterPro"/>
</dbReference>
<dbReference type="GO" id="GO:0005975">
    <property type="term" value="P:carbohydrate metabolic process"/>
    <property type="evidence" value="ECO:0007669"/>
    <property type="project" value="InterPro"/>
</dbReference>
<evidence type="ECO:0000313" key="6">
    <source>
        <dbReference type="EMBL" id="PWY90898.1"/>
    </source>
</evidence>
<dbReference type="PANTHER" id="PTHR42812">
    <property type="entry name" value="BETA-XYLOSIDASE"/>
    <property type="match status" value="1"/>
</dbReference>
<keyword evidence="4" id="KW-0326">Glycosidase</keyword>
<feature type="site" description="Important for catalytic activity, responsible for pKa modulation of the active site Glu and correct orientation of both the proton donor and substrate" evidence="5">
    <location>
        <position position="67"/>
    </location>
</feature>
<dbReference type="STRING" id="1448321.A0A317X1P9"/>
<dbReference type="GeneID" id="37064507"/>
<evidence type="ECO:0000256" key="1">
    <source>
        <dbReference type="ARBA" id="ARBA00009865"/>
    </source>
</evidence>
<dbReference type="InterPro" id="IPR051795">
    <property type="entry name" value="Glycosyl_Hydrlase_43"/>
</dbReference>
<reference evidence="6 7" key="1">
    <citation type="submission" date="2016-12" db="EMBL/GenBank/DDBJ databases">
        <title>The genomes of Aspergillus section Nigri reveals drivers in fungal speciation.</title>
        <authorList>
            <consortium name="DOE Joint Genome Institute"/>
            <person name="Vesth T.C."/>
            <person name="Nybo J."/>
            <person name="Theobald S."/>
            <person name="Brandl J."/>
            <person name="Frisvad J.C."/>
            <person name="Nielsen K.F."/>
            <person name="Lyhne E.K."/>
            <person name="Kogle M.E."/>
            <person name="Kuo A."/>
            <person name="Riley R."/>
            <person name="Clum A."/>
            <person name="Nolan M."/>
            <person name="Lipzen A."/>
            <person name="Salamov A."/>
            <person name="Henrissat B."/>
            <person name="Wiebenga A."/>
            <person name="De Vries R.P."/>
            <person name="Grigoriev I.V."/>
            <person name="Mortensen U.H."/>
            <person name="Andersen M.R."/>
            <person name="Baker S.E."/>
        </authorList>
    </citation>
    <scope>NUCLEOTIDE SEQUENCE [LARGE SCALE GENOMIC DNA]</scope>
    <source>
        <strain evidence="6 7">CBS 117.55</strain>
    </source>
</reference>
<keyword evidence="2" id="KW-0732">Signal</keyword>
<dbReference type="Proteomes" id="UP000247233">
    <property type="component" value="Unassembled WGS sequence"/>
</dbReference>
<name>A0A317X1P9_9EURO</name>
<dbReference type="Gene3D" id="2.115.10.20">
    <property type="entry name" value="Glycosyl hydrolase domain, family 43"/>
    <property type="match status" value="1"/>
</dbReference>
<accession>A0A317X1P9</accession>
<dbReference type="RefSeq" id="XP_025403341.1">
    <property type="nucleotide sequence ID" value="XM_025542270.1"/>
</dbReference>
<dbReference type="InterPro" id="IPR023296">
    <property type="entry name" value="Glyco_hydro_beta-prop_sf"/>
</dbReference>
<dbReference type="EMBL" id="MSFL01000002">
    <property type="protein sequence ID" value="PWY90898.1"/>
    <property type="molecule type" value="Genomic_DNA"/>
</dbReference>
<evidence type="ECO:0000256" key="3">
    <source>
        <dbReference type="ARBA" id="ARBA00022801"/>
    </source>
</evidence>
<comment type="caution">
    <text evidence="6">The sequence shown here is derived from an EMBL/GenBank/DDBJ whole genome shotgun (WGS) entry which is preliminary data.</text>
</comment>
<dbReference type="SUPFAM" id="SSF75005">
    <property type="entry name" value="Arabinanase/levansucrase/invertase"/>
    <property type="match status" value="1"/>
</dbReference>
<dbReference type="Pfam" id="PF04616">
    <property type="entry name" value="Glyco_hydro_43"/>
    <property type="match status" value="1"/>
</dbReference>
<comment type="similarity">
    <text evidence="1">Belongs to the glycosyl hydrolase 43 family.</text>
</comment>
<gene>
    <name evidence="6" type="ORF">BO70DRAFT_358367</name>
</gene>
<dbReference type="InterPro" id="IPR006710">
    <property type="entry name" value="Glyco_hydro_43"/>
</dbReference>
<keyword evidence="3" id="KW-0378">Hydrolase</keyword>